<evidence type="ECO:0000259" key="10">
    <source>
        <dbReference type="SMART" id="SM00852"/>
    </source>
</evidence>
<dbReference type="Gene3D" id="2.40.340.10">
    <property type="entry name" value="MoeA, C-terminal, domain IV"/>
    <property type="match status" value="1"/>
</dbReference>
<evidence type="ECO:0000313" key="11">
    <source>
        <dbReference type="EMBL" id="CAB4602444.1"/>
    </source>
</evidence>
<dbReference type="PANTHER" id="PTHR10192:SF5">
    <property type="entry name" value="GEPHYRIN"/>
    <property type="match status" value="1"/>
</dbReference>
<dbReference type="InterPro" id="IPR005110">
    <property type="entry name" value="MoeA_linker/N"/>
</dbReference>
<dbReference type="NCBIfam" id="TIGR00177">
    <property type="entry name" value="molyb_syn"/>
    <property type="match status" value="1"/>
</dbReference>
<sequence length="426" mass="44699">MSPDAVKPLISIEEAREFVLGSCSVGEPRRIDLAWATGYVLAQDVMSAEDVPPFSNSAVDGYAVRACDVEVASKDAAVSLGVVGEVAAGAAPLVALGAGQAIRIMTGAPMPTGADCVVMVEDTEFTGQRKLFDGSQIVKIFRAARTGDAIRGVGDDVHSGDMVFHARTEIRPSVAGVLASINCREPLVFPAVRVCVLSTGDELIDDGSVLAPGQIRESNRTMLLGMVNAAGALAVDYGIVVDDEEVLERVLRQAAEECDAIVTSGGVSMGDYDVVKSVLSRIAEMRWMQLAIKPAKPFAFGLLKSTTGREIPVFGLPGNPVSSLVSFELLARPTLRMMAGHAPAAWDRATILAIADSALPRSPDGKVHYQRVIAQFKEDGRLHIDSVRSQGSHQLAASALANALAIVPNGDGVAVGGEVPTIFLVS</sequence>
<dbReference type="InterPro" id="IPR005111">
    <property type="entry name" value="MoeA_C_domain_IV"/>
</dbReference>
<dbReference type="GO" id="GO:0006777">
    <property type="term" value="P:Mo-molybdopterin cofactor biosynthetic process"/>
    <property type="evidence" value="ECO:0007669"/>
    <property type="project" value="UniProtKB-KW"/>
</dbReference>
<dbReference type="Gene3D" id="2.170.190.11">
    <property type="entry name" value="Molybdopterin biosynthesis moea protein, domain 3"/>
    <property type="match status" value="1"/>
</dbReference>
<evidence type="ECO:0000256" key="9">
    <source>
        <dbReference type="ARBA" id="ARBA00047317"/>
    </source>
</evidence>
<evidence type="ECO:0000256" key="7">
    <source>
        <dbReference type="ARBA" id="ARBA00022842"/>
    </source>
</evidence>
<keyword evidence="8" id="KW-0501">Molybdenum cofactor biosynthesis</keyword>
<dbReference type="UniPathway" id="UPA00344"/>
<dbReference type="InterPro" id="IPR036688">
    <property type="entry name" value="MoeA_C_domain_IV_sf"/>
</dbReference>
<dbReference type="Gene3D" id="3.90.105.10">
    <property type="entry name" value="Molybdopterin biosynthesis moea protein, domain 2"/>
    <property type="match status" value="1"/>
</dbReference>
<evidence type="ECO:0000256" key="1">
    <source>
        <dbReference type="ARBA" id="ARBA00001946"/>
    </source>
</evidence>
<reference evidence="11" key="1">
    <citation type="submission" date="2020-05" db="EMBL/GenBank/DDBJ databases">
        <authorList>
            <person name="Chiriac C."/>
            <person name="Salcher M."/>
            <person name="Ghai R."/>
            <person name="Kavagutti S V."/>
        </authorList>
    </citation>
    <scope>NUCLEOTIDE SEQUENCE</scope>
</reference>
<dbReference type="Pfam" id="PF00994">
    <property type="entry name" value="MoCF_biosynth"/>
    <property type="match status" value="1"/>
</dbReference>
<protein>
    <recommendedName>
        <fullName evidence="3">molybdopterin molybdotransferase</fullName>
        <ecNumber evidence="3">2.10.1.1</ecNumber>
    </recommendedName>
</protein>
<feature type="domain" description="MoaB/Mog" evidence="10">
    <location>
        <begin position="195"/>
        <end position="337"/>
    </location>
</feature>
<keyword evidence="4" id="KW-0500">Molybdenum</keyword>
<dbReference type="AlphaFoldDB" id="A0A6J6GTM2"/>
<comment type="catalytic activity">
    <reaction evidence="9">
        <text>adenylyl-molybdopterin + molybdate = Mo-molybdopterin + AMP + H(+)</text>
        <dbReference type="Rhea" id="RHEA:35047"/>
        <dbReference type="ChEBI" id="CHEBI:15378"/>
        <dbReference type="ChEBI" id="CHEBI:36264"/>
        <dbReference type="ChEBI" id="CHEBI:62727"/>
        <dbReference type="ChEBI" id="CHEBI:71302"/>
        <dbReference type="ChEBI" id="CHEBI:456215"/>
        <dbReference type="EC" id="2.10.1.1"/>
    </reaction>
</comment>
<dbReference type="EMBL" id="CAEZUK010000123">
    <property type="protein sequence ID" value="CAB4602444.1"/>
    <property type="molecule type" value="Genomic_DNA"/>
</dbReference>
<evidence type="ECO:0000256" key="4">
    <source>
        <dbReference type="ARBA" id="ARBA00022505"/>
    </source>
</evidence>
<dbReference type="InterPro" id="IPR036425">
    <property type="entry name" value="MoaB/Mog-like_dom_sf"/>
</dbReference>
<dbReference type="InterPro" id="IPR001453">
    <property type="entry name" value="MoaB/Mog_dom"/>
</dbReference>
<evidence type="ECO:0000256" key="2">
    <source>
        <dbReference type="ARBA" id="ARBA00005046"/>
    </source>
</evidence>
<dbReference type="GO" id="GO:0046872">
    <property type="term" value="F:metal ion binding"/>
    <property type="evidence" value="ECO:0007669"/>
    <property type="project" value="UniProtKB-KW"/>
</dbReference>
<proteinExistence type="predicted"/>
<gene>
    <name evidence="11" type="ORF">UFOPK1820_00828</name>
</gene>
<dbReference type="PANTHER" id="PTHR10192">
    <property type="entry name" value="MOLYBDOPTERIN BIOSYNTHESIS PROTEIN"/>
    <property type="match status" value="1"/>
</dbReference>
<dbReference type="InterPro" id="IPR036135">
    <property type="entry name" value="MoeA_linker/N_sf"/>
</dbReference>
<dbReference type="NCBIfam" id="NF045515">
    <property type="entry name" value="Glp_gephyrin"/>
    <property type="match status" value="1"/>
</dbReference>
<dbReference type="FunFam" id="2.170.190.11:FF:000001">
    <property type="entry name" value="Molybdopterin molybdenumtransferase"/>
    <property type="match status" value="1"/>
</dbReference>
<dbReference type="SUPFAM" id="SSF63882">
    <property type="entry name" value="MoeA N-terminal region -like"/>
    <property type="match status" value="1"/>
</dbReference>
<evidence type="ECO:0000256" key="3">
    <source>
        <dbReference type="ARBA" id="ARBA00013269"/>
    </source>
</evidence>
<comment type="pathway">
    <text evidence="2">Cofactor biosynthesis; molybdopterin biosynthesis.</text>
</comment>
<dbReference type="Pfam" id="PF03453">
    <property type="entry name" value="MoeA_N"/>
    <property type="match status" value="1"/>
</dbReference>
<dbReference type="Gene3D" id="3.40.980.10">
    <property type="entry name" value="MoaB/Mog-like domain"/>
    <property type="match status" value="1"/>
</dbReference>
<dbReference type="GO" id="GO:0061599">
    <property type="term" value="F:molybdopterin molybdotransferase activity"/>
    <property type="evidence" value="ECO:0007669"/>
    <property type="project" value="UniProtKB-EC"/>
</dbReference>
<dbReference type="InterPro" id="IPR038987">
    <property type="entry name" value="MoeA-like"/>
</dbReference>
<comment type="cofactor">
    <cofactor evidence="1">
        <name>Mg(2+)</name>
        <dbReference type="ChEBI" id="CHEBI:18420"/>
    </cofactor>
</comment>
<evidence type="ECO:0000256" key="6">
    <source>
        <dbReference type="ARBA" id="ARBA00022723"/>
    </source>
</evidence>
<evidence type="ECO:0000256" key="5">
    <source>
        <dbReference type="ARBA" id="ARBA00022679"/>
    </source>
</evidence>
<dbReference type="EC" id="2.10.1.1" evidence="3"/>
<dbReference type="SMART" id="SM00852">
    <property type="entry name" value="MoCF_biosynth"/>
    <property type="match status" value="1"/>
</dbReference>
<keyword evidence="7" id="KW-0460">Magnesium</keyword>
<dbReference type="SUPFAM" id="SSF63867">
    <property type="entry name" value="MoeA C-terminal domain-like"/>
    <property type="match status" value="1"/>
</dbReference>
<dbReference type="Pfam" id="PF03454">
    <property type="entry name" value="MoeA_C"/>
    <property type="match status" value="1"/>
</dbReference>
<dbReference type="SUPFAM" id="SSF53218">
    <property type="entry name" value="Molybdenum cofactor biosynthesis proteins"/>
    <property type="match status" value="1"/>
</dbReference>
<organism evidence="11">
    <name type="scientific">freshwater metagenome</name>
    <dbReference type="NCBI Taxonomy" id="449393"/>
    <lineage>
        <taxon>unclassified sequences</taxon>
        <taxon>metagenomes</taxon>
        <taxon>ecological metagenomes</taxon>
    </lineage>
</organism>
<dbReference type="FunFam" id="3.40.980.10:FF:000004">
    <property type="entry name" value="Molybdopterin molybdenumtransferase"/>
    <property type="match status" value="1"/>
</dbReference>
<accession>A0A6J6GTM2</accession>
<evidence type="ECO:0000256" key="8">
    <source>
        <dbReference type="ARBA" id="ARBA00023150"/>
    </source>
</evidence>
<name>A0A6J6GTM2_9ZZZZ</name>
<keyword evidence="6" id="KW-0479">Metal-binding</keyword>
<dbReference type="CDD" id="cd00887">
    <property type="entry name" value="MoeA"/>
    <property type="match status" value="1"/>
</dbReference>
<dbReference type="GO" id="GO:0005829">
    <property type="term" value="C:cytosol"/>
    <property type="evidence" value="ECO:0007669"/>
    <property type="project" value="TreeGrafter"/>
</dbReference>
<keyword evidence="5" id="KW-0808">Transferase</keyword>